<dbReference type="EMBL" id="KN880906">
    <property type="protein sequence ID" value="KIY61611.1"/>
    <property type="molecule type" value="Genomic_DNA"/>
</dbReference>
<dbReference type="Gene3D" id="3.80.10.10">
    <property type="entry name" value="Ribonuclease Inhibitor"/>
    <property type="match status" value="1"/>
</dbReference>
<feature type="region of interest" description="Disordered" evidence="1">
    <location>
        <begin position="521"/>
        <end position="550"/>
    </location>
</feature>
<evidence type="ECO:0000256" key="1">
    <source>
        <dbReference type="SAM" id="MobiDB-lite"/>
    </source>
</evidence>
<dbReference type="OrthoDB" id="2631350at2759"/>
<accession>A0A0D7AWD8</accession>
<proteinExistence type="predicted"/>
<feature type="compositionally biased region" description="Polar residues" evidence="1">
    <location>
        <begin position="541"/>
        <end position="550"/>
    </location>
</feature>
<name>A0A0D7AWD8_9AGAR</name>
<dbReference type="STRING" id="1314674.A0A0D7AWD8"/>
<keyword evidence="3" id="KW-1185">Reference proteome</keyword>
<evidence type="ECO:0008006" key="4">
    <source>
        <dbReference type="Google" id="ProtNLM"/>
    </source>
</evidence>
<sequence length="550" mass="61133">MLGSTSPSSSNMSMDSGGPILEVLLNPDLLGAICEEIYVDWSASKPHPPGSAHPLVSLALTCDIIADVALEILWMRIPSLYVLLCVLPLVPDENNQQTIPANVDEDSWKRFAKYASRVRYLACDRNSFSSYSPTVYLALSEAFSILLPNLCGLNVDMSFATDMTVTHLLYSKSSLTDIELLFSGESSDVVYRAVRGAAVHNAKSLESLSILQSTYVETNVFTTVCAASAFHPCRDTLKRLVITSHPIDFEFFLELSRFPSLTQLEVRVIQSIPQSGRDDTAGVGFPKLETFRVEAGIDIALRLLHVFKEGTLRRIRFKDTSNLAYVDRSNHMLDFHEELKTRFSLESAELSYESSNHVAKEHKASTWTVFAPFCKMPCLRHLSYRGELCIWDSDMTARAIADWKNLQTLYIYSPHTMDHHALPAIAVSCPALIELGATIHFPEDQEPVEQNKSIPFSSHRLMVLDAMNSLAPKPSRVATYLDTLFPSLAFVKGGTGWDAVWDILEYACHVARAQERARQRAVDAAKQTDSQAVKMKPPSPVSGSTSDPFD</sequence>
<gene>
    <name evidence="2" type="ORF">CYLTODRAFT_447633</name>
</gene>
<dbReference type="Proteomes" id="UP000054007">
    <property type="component" value="Unassembled WGS sequence"/>
</dbReference>
<evidence type="ECO:0000313" key="3">
    <source>
        <dbReference type="Proteomes" id="UP000054007"/>
    </source>
</evidence>
<protein>
    <recommendedName>
        <fullName evidence="4">F-box domain-containing protein</fullName>
    </recommendedName>
</protein>
<evidence type="ECO:0000313" key="2">
    <source>
        <dbReference type="EMBL" id="KIY61611.1"/>
    </source>
</evidence>
<dbReference type="InterPro" id="IPR032675">
    <property type="entry name" value="LRR_dom_sf"/>
</dbReference>
<dbReference type="AlphaFoldDB" id="A0A0D7AWD8"/>
<dbReference type="SUPFAM" id="SSF52047">
    <property type="entry name" value="RNI-like"/>
    <property type="match status" value="1"/>
</dbReference>
<organism evidence="2 3">
    <name type="scientific">Cylindrobasidium torrendii FP15055 ss-10</name>
    <dbReference type="NCBI Taxonomy" id="1314674"/>
    <lineage>
        <taxon>Eukaryota</taxon>
        <taxon>Fungi</taxon>
        <taxon>Dikarya</taxon>
        <taxon>Basidiomycota</taxon>
        <taxon>Agaricomycotina</taxon>
        <taxon>Agaricomycetes</taxon>
        <taxon>Agaricomycetidae</taxon>
        <taxon>Agaricales</taxon>
        <taxon>Marasmiineae</taxon>
        <taxon>Physalacriaceae</taxon>
        <taxon>Cylindrobasidium</taxon>
    </lineage>
</organism>
<reference evidence="2 3" key="1">
    <citation type="journal article" date="2015" name="Fungal Genet. Biol.">
        <title>Evolution of novel wood decay mechanisms in Agaricales revealed by the genome sequences of Fistulina hepatica and Cylindrobasidium torrendii.</title>
        <authorList>
            <person name="Floudas D."/>
            <person name="Held B.W."/>
            <person name="Riley R."/>
            <person name="Nagy L.G."/>
            <person name="Koehler G."/>
            <person name="Ransdell A.S."/>
            <person name="Younus H."/>
            <person name="Chow J."/>
            <person name="Chiniquy J."/>
            <person name="Lipzen A."/>
            <person name="Tritt A."/>
            <person name="Sun H."/>
            <person name="Haridas S."/>
            <person name="LaButti K."/>
            <person name="Ohm R.A."/>
            <person name="Kues U."/>
            <person name="Blanchette R.A."/>
            <person name="Grigoriev I.V."/>
            <person name="Minto R.E."/>
            <person name="Hibbett D.S."/>
        </authorList>
    </citation>
    <scope>NUCLEOTIDE SEQUENCE [LARGE SCALE GENOMIC DNA]</scope>
    <source>
        <strain evidence="2 3">FP15055 ss-10</strain>
    </source>
</reference>